<sequence>MTDKLLPSAGATEDAPCPQTILTSNHPHTLTATDPTTGDSTTLTPARLYLYRHTRQTTSDEEPPPFAGLAALDADDLILLDLPGEWHIEQLKEFARRAEIPLQDARNHTSRETRIALAARAPGWRRMHGLPSPAPTPRWRKPVAICAGIAGAALMIYLAMSGLWLAWRGLSTFGRIILDLVDGKWLLVAFSPVLLLLRPLRAKFHRYQVKRGLALGPYTGLHLILGAANKLQVRTGNAVIAEFRLGELHGQAFSLLLYRHENLTGLLIRDRYDRPLHHLPGPWSPHHVEHFARRHDLALAIHQIDRDEYTTLTKRTREATP</sequence>
<feature type="compositionally biased region" description="Low complexity" evidence="1">
    <location>
        <begin position="29"/>
        <end position="42"/>
    </location>
</feature>
<evidence type="ECO:0000313" key="3">
    <source>
        <dbReference type="EMBL" id="PRX61410.1"/>
    </source>
</evidence>
<feature type="transmembrane region" description="Helical" evidence="2">
    <location>
        <begin position="173"/>
        <end position="197"/>
    </location>
</feature>
<protein>
    <submittedName>
        <fullName evidence="3">Uncharacterized protein</fullName>
    </submittedName>
</protein>
<organism evidence="3 4">
    <name type="scientific">Nonomuraea fuscirosea</name>
    <dbReference type="NCBI Taxonomy" id="1291556"/>
    <lineage>
        <taxon>Bacteria</taxon>
        <taxon>Bacillati</taxon>
        <taxon>Actinomycetota</taxon>
        <taxon>Actinomycetes</taxon>
        <taxon>Streptosporangiales</taxon>
        <taxon>Streptosporangiaceae</taxon>
        <taxon>Nonomuraea</taxon>
    </lineage>
</organism>
<evidence type="ECO:0000256" key="2">
    <source>
        <dbReference type="SAM" id="Phobius"/>
    </source>
</evidence>
<feature type="transmembrane region" description="Helical" evidence="2">
    <location>
        <begin position="143"/>
        <end position="167"/>
    </location>
</feature>
<proteinExistence type="predicted"/>
<name>A0A2T0MSG7_9ACTN</name>
<evidence type="ECO:0000256" key="1">
    <source>
        <dbReference type="SAM" id="MobiDB-lite"/>
    </source>
</evidence>
<dbReference type="AlphaFoldDB" id="A0A2T0MSG7"/>
<dbReference type="Proteomes" id="UP000238312">
    <property type="component" value="Unassembled WGS sequence"/>
</dbReference>
<accession>A0A2T0MSG7</accession>
<keyword evidence="2" id="KW-0472">Membrane</keyword>
<feature type="region of interest" description="Disordered" evidence="1">
    <location>
        <begin position="1"/>
        <end position="42"/>
    </location>
</feature>
<keyword evidence="2" id="KW-0812">Transmembrane</keyword>
<dbReference type="RefSeq" id="WP_181308000.1">
    <property type="nucleotide sequence ID" value="NZ_PVNG01000015.1"/>
</dbReference>
<evidence type="ECO:0000313" key="4">
    <source>
        <dbReference type="Proteomes" id="UP000238312"/>
    </source>
</evidence>
<comment type="caution">
    <text evidence="3">The sequence shown here is derived from an EMBL/GenBank/DDBJ whole genome shotgun (WGS) entry which is preliminary data.</text>
</comment>
<keyword evidence="2" id="KW-1133">Transmembrane helix</keyword>
<dbReference type="EMBL" id="PVNG01000015">
    <property type="protein sequence ID" value="PRX61410.1"/>
    <property type="molecule type" value="Genomic_DNA"/>
</dbReference>
<keyword evidence="4" id="KW-1185">Reference proteome</keyword>
<gene>
    <name evidence="3" type="ORF">B0I32_115264</name>
</gene>
<reference evidence="3 4" key="1">
    <citation type="submission" date="2018-03" db="EMBL/GenBank/DDBJ databases">
        <title>Genomic Encyclopedia of Type Strains, Phase III (KMG-III): the genomes of soil and plant-associated and newly described type strains.</title>
        <authorList>
            <person name="Whitman W."/>
        </authorList>
    </citation>
    <scope>NUCLEOTIDE SEQUENCE [LARGE SCALE GENOMIC DNA]</scope>
    <source>
        <strain evidence="3 4">CGMCC 4.7104</strain>
    </source>
</reference>